<dbReference type="PROSITE" id="PS50043">
    <property type="entry name" value="HTH_LUXR_2"/>
    <property type="match status" value="1"/>
</dbReference>
<dbReference type="SUPFAM" id="SSF46894">
    <property type="entry name" value="C-terminal effector domain of the bipartite response regulators"/>
    <property type="match status" value="1"/>
</dbReference>
<name>A0A849BQH6_9NOCA</name>
<organism evidence="5 6">
    <name type="scientific">Nocardia uniformis</name>
    <dbReference type="NCBI Taxonomy" id="53432"/>
    <lineage>
        <taxon>Bacteria</taxon>
        <taxon>Bacillati</taxon>
        <taxon>Actinomycetota</taxon>
        <taxon>Actinomycetes</taxon>
        <taxon>Mycobacteriales</taxon>
        <taxon>Nocardiaceae</taxon>
        <taxon>Nocardia</taxon>
    </lineage>
</organism>
<sequence length="879" mass="94643">MTGSHGLESSGSIDGAAVCTSDIPDLAFTPISRPSLLTGLDVITESSNGHVLLVCSPVGTGKTVLLTQWAARHRSPIRGGAKVVWLTVEEQPHAPGQLWQSLRARLGITSSPRNSLNTPLAEANELADGLARGGERIFLILDDAHLITDPLTLAGVEHFLLHMPPNVTAILSARFELPIRWHLLDMSARLHRWGPADLAFSAVETTQVCREQGCALEDAEVGLLMDLTRGWAALVRIAAISFTARAADPAAVLTSLSRLPSSVSDLLAGELIDTLPPALRLFLTYTSVPIEFTERLADDLVGGGAGHWLYELERLNYPITSVVRDNEIWFSYHPMLRAYFLAELNRLGAESAEELHLRVSLHLQAVGEPAAALPHLLTLPHRRPLLDFLTEHGLALTLGGHGAMLVDSLAATDADLLEDPYLVLLRVVDALYRIDIDGARAHFDAMRWSDHSESFTTPDILHALGAAVACEMAVATGLALEDAHLSDAPPTTELPDLDCYAAIATATALLVRGDVAGGEERLRMGLAIAEIAGDRPLRLRALTRLGIAAGMAGALTIMRQRADHALGFAHDHRLLETPDAAHATALSALGAYMQGEEPDTALVARTLTERTLPDGATGPHGGWHPTVIGTLVTFESATDKTATAERLRHGFARLLETHPVQTTGGGLVPFVVWALLRVNETYSAQLLVEQTRTALGEIPEIIIARAALATNAHKPRAVLDLVGPLLDTPVPSHPVHTVTSWLLYAQAHQELGSTTKAREGMENGLRRAVTERIVRPFLEVPGAVELLDRFAGSFGPCNDFAESVRRHPLVRRQIKHPNLTGTELKVLRQLPSGRTTQQIADDLGISINTVKTHLRGIYTKLGSSSRVGVLSVARDGGLL</sequence>
<keyword evidence="1" id="KW-0805">Transcription regulation</keyword>
<dbReference type="CDD" id="cd06170">
    <property type="entry name" value="LuxR_C_like"/>
    <property type="match status" value="1"/>
</dbReference>
<reference evidence="5 6" key="1">
    <citation type="submission" date="2020-05" db="EMBL/GenBank/DDBJ databases">
        <title>MicrobeNet Type strains.</title>
        <authorList>
            <person name="Nicholson A.C."/>
        </authorList>
    </citation>
    <scope>NUCLEOTIDE SEQUENCE [LARGE SCALE GENOMIC DNA]</scope>
    <source>
        <strain evidence="5 6">JCM 3224</strain>
    </source>
</reference>
<dbReference type="GO" id="GO:0006355">
    <property type="term" value="P:regulation of DNA-templated transcription"/>
    <property type="evidence" value="ECO:0007669"/>
    <property type="project" value="InterPro"/>
</dbReference>
<dbReference type="AlphaFoldDB" id="A0A849BQH6"/>
<dbReference type="Pfam" id="PF25873">
    <property type="entry name" value="WHD_MalT"/>
    <property type="match status" value="1"/>
</dbReference>
<dbReference type="SUPFAM" id="SSF52540">
    <property type="entry name" value="P-loop containing nucleoside triphosphate hydrolases"/>
    <property type="match status" value="1"/>
</dbReference>
<gene>
    <name evidence="5" type="ORF">HLB23_03530</name>
</gene>
<feature type="domain" description="HTH luxR-type" evidence="4">
    <location>
        <begin position="812"/>
        <end position="877"/>
    </location>
</feature>
<dbReference type="InterPro" id="IPR036388">
    <property type="entry name" value="WH-like_DNA-bd_sf"/>
</dbReference>
<keyword evidence="2" id="KW-0238">DNA-binding</keyword>
<dbReference type="PANTHER" id="PTHR44688">
    <property type="entry name" value="DNA-BINDING TRANSCRIPTIONAL ACTIVATOR DEVR_DOSR"/>
    <property type="match status" value="1"/>
</dbReference>
<evidence type="ECO:0000256" key="1">
    <source>
        <dbReference type="ARBA" id="ARBA00023015"/>
    </source>
</evidence>
<dbReference type="SMART" id="SM00421">
    <property type="entry name" value="HTH_LUXR"/>
    <property type="match status" value="1"/>
</dbReference>
<dbReference type="InterPro" id="IPR000792">
    <property type="entry name" value="Tscrpt_reg_LuxR_C"/>
</dbReference>
<evidence type="ECO:0000313" key="6">
    <source>
        <dbReference type="Proteomes" id="UP000586827"/>
    </source>
</evidence>
<dbReference type="RefSeq" id="WP_157553152.1">
    <property type="nucleotide sequence ID" value="NZ_JABELX010000001.1"/>
</dbReference>
<dbReference type="Gene3D" id="3.40.50.300">
    <property type="entry name" value="P-loop containing nucleotide triphosphate hydrolases"/>
    <property type="match status" value="1"/>
</dbReference>
<evidence type="ECO:0000256" key="3">
    <source>
        <dbReference type="ARBA" id="ARBA00023163"/>
    </source>
</evidence>
<dbReference type="EMBL" id="JABELX010000001">
    <property type="protein sequence ID" value="NNH68952.1"/>
    <property type="molecule type" value="Genomic_DNA"/>
</dbReference>
<keyword evidence="3" id="KW-0804">Transcription</keyword>
<comment type="caution">
    <text evidence="5">The sequence shown here is derived from an EMBL/GenBank/DDBJ whole genome shotgun (WGS) entry which is preliminary data.</text>
</comment>
<dbReference type="Gene3D" id="1.10.10.10">
    <property type="entry name" value="Winged helix-like DNA-binding domain superfamily/Winged helix DNA-binding domain"/>
    <property type="match status" value="1"/>
</dbReference>
<keyword evidence="6" id="KW-1185">Reference proteome</keyword>
<dbReference type="PANTHER" id="PTHR44688:SF16">
    <property type="entry name" value="DNA-BINDING TRANSCRIPTIONAL ACTIVATOR DEVR_DOSR"/>
    <property type="match status" value="1"/>
</dbReference>
<dbReference type="Proteomes" id="UP000586827">
    <property type="component" value="Unassembled WGS sequence"/>
</dbReference>
<proteinExistence type="predicted"/>
<dbReference type="InterPro" id="IPR003593">
    <property type="entry name" value="AAA+_ATPase"/>
</dbReference>
<evidence type="ECO:0000256" key="2">
    <source>
        <dbReference type="ARBA" id="ARBA00023125"/>
    </source>
</evidence>
<protein>
    <recommendedName>
        <fullName evidence="4">HTH luxR-type domain-containing protein</fullName>
    </recommendedName>
</protein>
<evidence type="ECO:0000313" key="5">
    <source>
        <dbReference type="EMBL" id="NNH68952.1"/>
    </source>
</evidence>
<dbReference type="GO" id="GO:0003677">
    <property type="term" value="F:DNA binding"/>
    <property type="evidence" value="ECO:0007669"/>
    <property type="project" value="UniProtKB-KW"/>
</dbReference>
<dbReference type="Pfam" id="PF00196">
    <property type="entry name" value="GerE"/>
    <property type="match status" value="1"/>
</dbReference>
<accession>A0A849BQH6</accession>
<dbReference type="SMART" id="SM00382">
    <property type="entry name" value="AAA"/>
    <property type="match status" value="1"/>
</dbReference>
<dbReference type="InterPro" id="IPR059106">
    <property type="entry name" value="WHD_MalT"/>
</dbReference>
<evidence type="ECO:0000259" key="4">
    <source>
        <dbReference type="PROSITE" id="PS50043"/>
    </source>
</evidence>
<dbReference type="InterPro" id="IPR027417">
    <property type="entry name" value="P-loop_NTPase"/>
</dbReference>
<dbReference type="InterPro" id="IPR016032">
    <property type="entry name" value="Sig_transdc_resp-reg_C-effctor"/>
</dbReference>
<dbReference type="PRINTS" id="PR00038">
    <property type="entry name" value="HTHLUXR"/>
</dbReference>